<dbReference type="Pfam" id="PF07714">
    <property type="entry name" value="PK_Tyr_Ser-Thr"/>
    <property type="match status" value="1"/>
</dbReference>
<dbReference type="HOGENOM" id="CLU_000288_7_18_1"/>
<dbReference type="PROSITE" id="PS50011">
    <property type="entry name" value="PROTEIN_KINASE_DOM"/>
    <property type="match status" value="1"/>
</dbReference>
<dbReference type="InterPro" id="IPR001245">
    <property type="entry name" value="Ser-Thr/Tyr_kinase_cat_dom"/>
</dbReference>
<dbReference type="Gene3D" id="1.10.510.10">
    <property type="entry name" value="Transferase(Phosphotransferase) domain 1"/>
    <property type="match status" value="1"/>
</dbReference>
<dbReference type="InterPro" id="IPR051681">
    <property type="entry name" value="Ser/Thr_Kinases-Pseudokinases"/>
</dbReference>
<organism evidence="3 4">
    <name type="scientific">Botryobasidium botryosum (strain FD-172 SS1)</name>
    <dbReference type="NCBI Taxonomy" id="930990"/>
    <lineage>
        <taxon>Eukaryota</taxon>
        <taxon>Fungi</taxon>
        <taxon>Dikarya</taxon>
        <taxon>Basidiomycota</taxon>
        <taxon>Agaricomycotina</taxon>
        <taxon>Agaricomycetes</taxon>
        <taxon>Cantharellales</taxon>
        <taxon>Botryobasidiaceae</taxon>
        <taxon>Botryobasidium</taxon>
    </lineage>
</organism>
<dbReference type="GO" id="GO:0004713">
    <property type="term" value="F:protein tyrosine kinase activity"/>
    <property type="evidence" value="ECO:0007669"/>
    <property type="project" value="InterPro"/>
</dbReference>
<dbReference type="InParanoid" id="A0A067M3V7"/>
<dbReference type="GO" id="GO:0005524">
    <property type="term" value="F:ATP binding"/>
    <property type="evidence" value="ECO:0007669"/>
    <property type="project" value="InterPro"/>
</dbReference>
<dbReference type="SUPFAM" id="SSF56112">
    <property type="entry name" value="Protein kinase-like (PK-like)"/>
    <property type="match status" value="1"/>
</dbReference>
<dbReference type="InterPro" id="IPR020635">
    <property type="entry name" value="Tyr_kinase_cat_dom"/>
</dbReference>
<evidence type="ECO:0000259" key="2">
    <source>
        <dbReference type="PROSITE" id="PS50011"/>
    </source>
</evidence>
<dbReference type="InterPro" id="IPR011009">
    <property type="entry name" value="Kinase-like_dom_sf"/>
</dbReference>
<dbReference type="PANTHER" id="PTHR44329">
    <property type="entry name" value="SERINE/THREONINE-PROTEIN KINASE TNNI3K-RELATED"/>
    <property type="match status" value="1"/>
</dbReference>
<reference evidence="4" key="1">
    <citation type="journal article" date="2014" name="Proc. Natl. Acad. Sci. U.S.A.">
        <title>Extensive sampling of basidiomycete genomes demonstrates inadequacy of the white-rot/brown-rot paradigm for wood decay fungi.</title>
        <authorList>
            <person name="Riley R."/>
            <person name="Salamov A.A."/>
            <person name="Brown D.W."/>
            <person name="Nagy L.G."/>
            <person name="Floudas D."/>
            <person name="Held B.W."/>
            <person name="Levasseur A."/>
            <person name="Lombard V."/>
            <person name="Morin E."/>
            <person name="Otillar R."/>
            <person name="Lindquist E.A."/>
            <person name="Sun H."/>
            <person name="LaButti K.M."/>
            <person name="Schmutz J."/>
            <person name="Jabbour D."/>
            <person name="Luo H."/>
            <person name="Baker S.E."/>
            <person name="Pisabarro A.G."/>
            <person name="Walton J.D."/>
            <person name="Blanchette R.A."/>
            <person name="Henrissat B."/>
            <person name="Martin F."/>
            <person name="Cullen D."/>
            <person name="Hibbett D.S."/>
            <person name="Grigoriev I.V."/>
        </authorList>
    </citation>
    <scope>NUCLEOTIDE SEQUENCE [LARGE SCALE GENOMIC DNA]</scope>
    <source>
        <strain evidence="4">FD-172 SS1</strain>
    </source>
</reference>
<sequence length="207" mass="23068">MNETQITFGELEQPIIHGDLKLKAANILISDNGDACIADFGLSELMEGDKPPRYSTEWYCAGHPRWQAPEILTAATKEDARRTKETDCFAYGRVMLELFTGQIPFSYLSECTYSLYIIVSKGEFPERPLGKEVVARGLDDAMWEFMKSCWSIDPVQRPSAAAIVNCLKAAFRGRPGDDRGSEGPASARPAKRARVTEQSVEIEEVQI</sequence>
<feature type="region of interest" description="Disordered" evidence="1">
    <location>
        <begin position="174"/>
        <end position="207"/>
    </location>
</feature>
<accession>A0A067M3V7</accession>
<dbReference type="SMART" id="SM00219">
    <property type="entry name" value="TyrKc"/>
    <property type="match status" value="1"/>
</dbReference>
<feature type="domain" description="Protein kinase" evidence="2">
    <location>
        <begin position="1"/>
        <end position="171"/>
    </location>
</feature>
<dbReference type="AlphaFoldDB" id="A0A067M3V7"/>
<evidence type="ECO:0000313" key="4">
    <source>
        <dbReference type="Proteomes" id="UP000027195"/>
    </source>
</evidence>
<dbReference type="Proteomes" id="UP000027195">
    <property type="component" value="Unassembled WGS sequence"/>
</dbReference>
<proteinExistence type="predicted"/>
<protein>
    <recommendedName>
        <fullName evidence="2">Protein kinase domain-containing protein</fullName>
    </recommendedName>
</protein>
<dbReference type="GO" id="GO:0004674">
    <property type="term" value="F:protein serine/threonine kinase activity"/>
    <property type="evidence" value="ECO:0007669"/>
    <property type="project" value="TreeGrafter"/>
</dbReference>
<evidence type="ECO:0000313" key="3">
    <source>
        <dbReference type="EMBL" id="KDQ10453.1"/>
    </source>
</evidence>
<dbReference type="STRING" id="930990.A0A067M3V7"/>
<name>A0A067M3V7_BOTB1</name>
<keyword evidence="4" id="KW-1185">Reference proteome</keyword>
<gene>
    <name evidence="3" type="ORF">BOTBODRAFT_178117</name>
</gene>
<dbReference type="InterPro" id="IPR000719">
    <property type="entry name" value="Prot_kinase_dom"/>
</dbReference>
<dbReference type="OrthoDB" id="4062651at2759"/>
<evidence type="ECO:0000256" key="1">
    <source>
        <dbReference type="SAM" id="MobiDB-lite"/>
    </source>
</evidence>
<dbReference type="EMBL" id="KL198067">
    <property type="protein sequence ID" value="KDQ10453.1"/>
    <property type="molecule type" value="Genomic_DNA"/>
</dbReference>